<dbReference type="AlphaFoldDB" id="A0A2U1LCN6"/>
<reference evidence="2 3" key="1">
    <citation type="journal article" date="2018" name="Mol. Plant">
        <title>The genome of Artemisia annua provides insight into the evolution of Asteraceae family and artemisinin biosynthesis.</title>
        <authorList>
            <person name="Shen Q."/>
            <person name="Zhang L."/>
            <person name="Liao Z."/>
            <person name="Wang S."/>
            <person name="Yan T."/>
            <person name="Shi P."/>
            <person name="Liu M."/>
            <person name="Fu X."/>
            <person name="Pan Q."/>
            <person name="Wang Y."/>
            <person name="Lv Z."/>
            <person name="Lu X."/>
            <person name="Zhang F."/>
            <person name="Jiang W."/>
            <person name="Ma Y."/>
            <person name="Chen M."/>
            <person name="Hao X."/>
            <person name="Li L."/>
            <person name="Tang Y."/>
            <person name="Lv G."/>
            <person name="Zhou Y."/>
            <person name="Sun X."/>
            <person name="Brodelius P.E."/>
            <person name="Rose J.K.C."/>
            <person name="Tang K."/>
        </authorList>
    </citation>
    <scope>NUCLEOTIDE SEQUENCE [LARGE SCALE GENOMIC DNA]</scope>
    <source>
        <strain evidence="3">cv. Huhao1</strain>
        <tissue evidence="2">Leaf</tissue>
    </source>
</reference>
<dbReference type="EMBL" id="PKPP01010119">
    <property type="protein sequence ID" value="PWA46759.1"/>
    <property type="molecule type" value="Genomic_DNA"/>
</dbReference>
<evidence type="ECO:0000313" key="3">
    <source>
        <dbReference type="Proteomes" id="UP000245207"/>
    </source>
</evidence>
<protein>
    <submittedName>
        <fullName evidence="2">UDP-glucuronosyl/UDP-glucosyltransferase</fullName>
    </submittedName>
</protein>
<organism evidence="2 3">
    <name type="scientific">Artemisia annua</name>
    <name type="common">Sweet wormwood</name>
    <dbReference type="NCBI Taxonomy" id="35608"/>
    <lineage>
        <taxon>Eukaryota</taxon>
        <taxon>Viridiplantae</taxon>
        <taxon>Streptophyta</taxon>
        <taxon>Embryophyta</taxon>
        <taxon>Tracheophyta</taxon>
        <taxon>Spermatophyta</taxon>
        <taxon>Magnoliopsida</taxon>
        <taxon>eudicotyledons</taxon>
        <taxon>Gunneridae</taxon>
        <taxon>Pentapetalae</taxon>
        <taxon>asterids</taxon>
        <taxon>campanulids</taxon>
        <taxon>Asterales</taxon>
        <taxon>Asteraceae</taxon>
        <taxon>Asteroideae</taxon>
        <taxon>Anthemideae</taxon>
        <taxon>Artemisiinae</taxon>
        <taxon>Artemisia</taxon>
    </lineage>
</organism>
<dbReference type="Proteomes" id="UP000245207">
    <property type="component" value="Unassembled WGS sequence"/>
</dbReference>
<dbReference type="PANTHER" id="PTHR48047">
    <property type="entry name" value="GLYCOSYLTRANSFERASE"/>
    <property type="match status" value="1"/>
</dbReference>
<comment type="caution">
    <text evidence="2">The sequence shown here is derived from an EMBL/GenBank/DDBJ whole genome shotgun (WGS) entry which is preliminary data.</text>
</comment>
<comment type="similarity">
    <text evidence="1">Belongs to the UDP-glycosyltransferase family.</text>
</comment>
<dbReference type="SUPFAM" id="SSF53756">
    <property type="entry name" value="UDP-Glycosyltransferase/glycogen phosphorylase"/>
    <property type="match status" value="1"/>
</dbReference>
<proteinExistence type="inferred from homology"/>
<dbReference type="GO" id="GO:0035251">
    <property type="term" value="F:UDP-glucosyltransferase activity"/>
    <property type="evidence" value="ECO:0007669"/>
    <property type="project" value="TreeGrafter"/>
</dbReference>
<evidence type="ECO:0000256" key="1">
    <source>
        <dbReference type="ARBA" id="ARBA00009995"/>
    </source>
</evidence>
<evidence type="ECO:0000313" key="2">
    <source>
        <dbReference type="EMBL" id="PWA46759.1"/>
    </source>
</evidence>
<dbReference type="PANTHER" id="PTHR48047:SF229">
    <property type="entry name" value="UDP-GLYCOSYLTRANSFERASE 73C3-RELATED"/>
    <property type="match status" value="1"/>
</dbReference>
<sequence>MAQGHMIPMVDIARILAQRGATVTIITTPVNASRFKSVIDRASEAKLKIQVLALPLATSEVAIDMLEEPAEKTLRGLSLAPSCIISDHGISWMTNVAKRLNIPRIIFFGPGCFSSLCINIAMNTNILDEIDSDFEYFVLTDIPFLGLHDQN</sequence>
<accession>A0A2U1LCN6</accession>
<name>A0A2U1LCN6_ARTAN</name>
<dbReference type="OrthoDB" id="5835829at2759"/>
<gene>
    <name evidence="2" type="ORF">CTI12_AA503880</name>
</gene>
<keyword evidence="3" id="KW-1185">Reference proteome</keyword>
<dbReference type="Gene3D" id="3.40.50.2000">
    <property type="entry name" value="Glycogen Phosphorylase B"/>
    <property type="match status" value="1"/>
</dbReference>
<keyword evidence="2" id="KW-0808">Transferase</keyword>
<dbReference type="STRING" id="35608.A0A2U1LCN6"/>